<evidence type="ECO:0000256" key="4">
    <source>
        <dbReference type="ARBA" id="ARBA00022837"/>
    </source>
</evidence>
<evidence type="ECO:0000256" key="3">
    <source>
        <dbReference type="ARBA" id="ARBA00022829"/>
    </source>
</evidence>
<protein>
    <submittedName>
        <fullName evidence="10">Chromosome partition protein MukF</fullName>
    </submittedName>
</protein>
<dbReference type="Pfam" id="PF03882">
    <property type="entry name" value="WHD_KicB"/>
    <property type="match status" value="1"/>
</dbReference>
<sequence>MDPNRLIASLQRSRAALKLDTADLCYLVALRARAERAALASFEEDLLVDVFEQICEITDPGAENPRKRATHAIQRLREQRLLARVDGAGLVRAGEYTLTRLAAAVVDFFFDDEALTRESLTLLTGVLTAQLVQVLGAARSAATAEAWHADVVAPLQITVRDLVAGIERRQRGLDLQQEEIRERIGALLQSDWFRAVETCEELLEATAATLRELNEVLLRDAGHIQARLQEIEQLAADRGTPEAAEAAQRAAEHVDRVSAWGRDRQRAWSEYYQYVQRFLRDVVRLDPDRALSQRLRDQLVAWPDRPFALIAARAPSIRLLRPLEARVARPPVVQPRGAWRTPLEEQPPDPRMTDQELRVRAALAAGAATLSEVLTAVLPGVSEEHRFVAVGRIAAQLAAEARPRSALDPPWVEVPGALSVEEWSLMAAAHDALPSRLPSPAHAGTPPSRLPSPAQVGTSPSRVPPPASPGRTSEEAP</sequence>
<organism evidence="10 11">
    <name type="scientific">Sorangium cellulosum</name>
    <name type="common">Polyangium cellulosum</name>
    <dbReference type="NCBI Taxonomy" id="56"/>
    <lineage>
        <taxon>Bacteria</taxon>
        <taxon>Pseudomonadati</taxon>
        <taxon>Myxococcota</taxon>
        <taxon>Polyangia</taxon>
        <taxon>Polyangiales</taxon>
        <taxon>Polyangiaceae</taxon>
        <taxon>Sorangium</taxon>
    </lineage>
</organism>
<name>A0A150RIG4_SORCE</name>
<evidence type="ECO:0000256" key="1">
    <source>
        <dbReference type="ARBA" id="ARBA00022490"/>
    </source>
</evidence>
<dbReference type="Gene3D" id="1.20.58.590">
    <property type="entry name" value="Chromosome partition protein MukF, middle domain"/>
    <property type="match status" value="1"/>
</dbReference>
<keyword evidence="3" id="KW-0159">Chromosome partition</keyword>
<dbReference type="InterPro" id="IPR033439">
    <property type="entry name" value="MukF_WHTH"/>
</dbReference>
<evidence type="ECO:0000313" key="11">
    <source>
        <dbReference type="Proteomes" id="UP000075515"/>
    </source>
</evidence>
<evidence type="ECO:0000313" key="10">
    <source>
        <dbReference type="EMBL" id="KYF79518.1"/>
    </source>
</evidence>
<dbReference type="Proteomes" id="UP000075515">
    <property type="component" value="Unassembled WGS sequence"/>
</dbReference>
<keyword evidence="4" id="KW-0106">Calcium</keyword>
<proteinExistence type="predicted"/>
<dbReference type="InterPro" id="IPR036388">
    <property type="entry name" value="WH-like_DNA-bd_sf"/>
</dbReference>
<dbReference type="InterPro" id="IPR033440">
    <property type="entry name" value="MukF_M"/>
</dbReference>
<dbReference type="Gene3D" id="1.10.10.10">
    <property type="entry name" value="Winged helix-like DNA-binding domain superfamily/Winged helix DNA-binding domain"/>
    <property type="match status" value="1"/>
</dbReference>
<keyword evidence="6" id="KW-0131">Cell cycle</keyword>
<gene>
    <name evidence="10" type="ORF">BE18_34925</name>
</gene>
<dbReference type="GO" id="GO:0051301">
    <property type="term" value="P:cell division"/>
    <property type="evidence" value="ECO:0007669"/>
    <property type="project" value="UniProtKB-KW"/>
</dbReference>
<comment type="caution">
    <text evidence="10">The sequence shown here is derived from an EMBL/GenBank/DDBJ whole genome shotgun (WGS) entry which is preliminary data.</text>
</comment>
<feature type="domain" description="Chromosome partition protein MukF middle" evidence="9">
    <location>
        <begin position="120"/>
        <end position="275"/>
    </location>
</feature>
<accession>A0A150RIG4</accession>
<feature type="region of interest" description="Disordered" evidence="7">
    <location>
        <begin position="434"/>
        <end position="477"/>
    </location>
</feature>
<evidence type="ECO:0000259" key="8">
    <source>
        <dbReference type="Pfam" id="PF03882"/>
    </source>
</evidence>
<evidence type="ECO:0000256" key="7">
    <source>
        <dbReference type="SAM" id="MobiDB-lite"/>
    </source>
</evidence>
<dbReference type="SUPFAM" id="SSF140570">
    <property type="entry name" value="MukF C-terminal domain-like"/>
    <property type="match status" value="1"/>
</dbReference>
<keyword evidence="5" id="KW-0226">DNA condensation</keyword>
<dbReference type="CDD" id="cd16335">
    <property type="entry name" value="MukF_N"/>
    <property type="match status" value="1"/>
</dbReference>
<dbReference type="SUPFAM" id="SSF46785">
    <property type="entry name" value="Winged helix' DNA-binding domain"/>
    <property type="match status" value="1"/>
</dbReference>
<dbReference type="InterPro" id="IPR036141">
    <property type="entry name" value="MukF_M_sp"/>
</dbReference>
<dbReference type="AlphaFoldDB" id="A0A150RIG4"/>
<dbReference type="Pfam" id="PF17192">
    <property type="entry name" value="MukF_M"/>
    <property type="match status" value="1"/>
</dbReference>
<dbReference type="GO" id="GO:0030261">
    <property type="term" value="P:chromosome condensation"/>
    <property type="evidence" value="ECO:0007669"/>
    <property type="project" value="UniProtKB-KW"/>
</dbReference>
<evidence type="ECO:0000256" key="2">
    <source>
        <dbReference type="ARBA" id="ARBA00022618"/>
    </source>
</evidence>
<keyword evidence="1" id="KW-0963">Cytoplasm</keyword>
<dbReference type="InterPro" id="IPR036390">
    <property type="entry name" value="WH_DNA-bd_sf"/>
</dbReference>
<feature type="domain" description="Chromosome partition protein MukF winged-helix" evidence="8">
    <location>
        <begin position="6"/>
        <end position="111"/>
    </location>
</feature>
<evidence type="ECO:0000256" key="5">
    <source>
        <dbReference type="ARBA" id="ARBA00023067"/>
    </source>
</evidence>
<evidence type="ECO:0000259" key="9">
    <source>
        <dbReference type="Pfam" id="PF17192"/>
    </source>
</evidence>
<keyword evidence="2" id="KW-0132">Cell division</keyword>
<evidence type="ECO:0000256" key="6">
    <source>
        <dbReference type="ARBA" id="ARBA00023306"/>
    </source>
</evidence>
<reference evidence="10 11" key="1">
    <citation type="submission" date="2014-02" db="EMBL/GenBank/DDBJ databases">
        <title>The small core and large imbalanced accessory genome model reveals a collaborative survival strategy of Sorangium cellulosum strains in nature.</title>
        <authorList>
            <person name="Han K."/>
            <person name="Peng R."/>
            <person name="Blom J."/>
            <person name="Li Y.-Z."/>
        </authorList>
    </citation>
    <scope>NUCLEOTIDE SEQUENCE [LARGE SCALE GENOMIC DNA]</scope>
    <source>
        <strain evidence="10 11">So0149</strain>
    </source>
</reference>
<dbReference type="GO" id="GO:0007059">
    <property type="term" value="P:chromosome segregation"/>
    <property type="evidence" value="ECO:0007669"/>
    <property type="project" value="UniProtKB-KW"/>
</dbReference>
<dbReference type="EMBL" id="JEMC01003658">
    <property type="protein sequence ID" value="KYF79518.1"/>
    <property type="molecule type" value="Genomic_DNA"/>
</dbReference>